<dbReference type="PANTHER" id="PTHR23196:SF1">
    <property type="entry name" value="PAX-INTERACTING PROTEIN 1"/>
    <property type="match status" value="1"/>
</dbReference>
<feature type="domain" description="BRCT" evidence="10">
    <location>
        <begin position="571"/>
        <end position="652"/>
    </location>
</feature>
<evidence type="ECO:0000313" key="11">
    <source>
        <dbReference type="EnsemblMetazoa" id="XP_029345617.1"/>
    </source>
</evidence>
<keyword evidence="3 8" id="KW-0479">Metal-binding</keyword>
<evidence type="ECO:0000256" key="7">
    <source>
        <dbReference type="ARBA" id="ARBA00030146"/>
    </source>
</evidence>
<dbReference type="Proteomes" id="UP000007819">
    <property type="component" value="Chromosome A2"/>
</dbReference>
<dbReference type="InterPro" id="IPR036420">
    <property type="entry name" value="BRCT_dom_sf"/>
</dbReference>
<evidence type="ECO:0000256" key="6">
    <source>
        <dbReference type="ARBA" id="ARBA00023858"/>
    </source>
</evidence>
<dbReference type="PANTHER" id="PTHR23196">
    <property type="entry name" value="PAX TRANSCRIPTION ACTIVATION DOMAIN INTERACTING PROTEIN"/>
    <property type="match status" value="1"/>
</dbReference>
<dbReference type="GO" id="GO:0044666">
    <property type="term" value="C:MLL3/4 complex"/>
    <property type="evidence" value="ECO:0007669"/>
    <property type="project" value="TreeGrafter"/>
</dbReference>
<evidence type="ECO:0000256" key="5">
    <source>
        <dbReference type="ARBA" id="ARBA00023242"/>
    </source>
</evidence>
<dbReference type="SMART" id="SM00292">
    <property type="entry name" value="BRCT"/>
    <property type="match status" value="3"/>
</dbReference>
<dbReference type="PROSITE" id="PS50089">
    <property type="entry name" value="ZF_RING_2"/>
    <property type="match status" value="1"/>
</dbReference>
<dbReference type="GO" id="GO:0008270">
    <property type="term" value="F:zinc ion binding"/>
    <property type="evidence" value="ECO:0007669"/>
    <property type="project" value="UniProtKB-KW"/>
</dbReference>
<dbReference type="EnsemblMetazoa" id="XM_029489757.1">
    <property type="protein sequence ID" value="XP_029345617.1"/>
    <property type="gene ID" value="LOC100166189"/>
</dbReference>
<comment type="subcellular location">
    <subcellularLocation>
        <location evidence="1">Nucleus</location>
    </subcellularLocation>
</comment>
<dbReference type="PROSITE" id="PS50172">
    <property type="entry name" value="BRCT"/>
    <property type="match status" value="1"/>
</dbReference>
<keyword evidence="5" id="KW-0539">Nucleus</keyword>
<sequence length="776" mass="89365">MSFCTFLLYDHASKDRVYDFTLCLNVFPCDYVQKYYQTTYRKMFTCSICDETFAGIHLNSTYTTQCGHVFHHQCLMKWLARSKTCPHCRSSVLENNLVKLFLQVDPNARETWNKKTDEEINTLKEHLRRIKEKETRNTNSIYCLETQLKHTKSALDISNRSVYLFKKEAANQKQNNSAISAELKLMTVQYNESEIDRKKFQAGYSLLQSKIKSLNHELYDLQSSNSSIIDELKFEIADLKSEKAYFQSRCYNIENINIEQPSTSKMSIENRNAISLQNQTKSEYYGNDPQLHISTKQFLLGCVFLFVEGQIQQEVNHLCKNTTPKDNIIKYGGLVEQFYSVRITHVICVTQKHPIVEQGIKDGKRCVTDYWLSDIISKKSMIPPWLAIHFPIPYRIDNLPCQSFQISIVNFGINEGHIIKAMIELVGGSHVIKEVTSRTDVVISLKLEGELVEKALAINKPVVNVQWLNDILFGAKLGIKEPGNLKYQQFDLYNPFLVNYDMVSHLMEAWKTPLSINKNQQVYDLTLNPDSPTKCKRQKTTSECQNMTNLINDDIDDNDVIITYIKSLPLKPSVMFCGFTTDDKEILKMIVLLFGGTVASHCFEATHLVMNKPIPSIEFFGCLSTVKYILNENWLKDSHSSLKLQDEKKYCIEHVQDKFLGSCYIPAILENKNRRLLFKDLSFFITPGIIYPPSLYLDQIISSAGGTIERTRRSLESIRGLAPNSYFIISCQEDHYLYNDLLDIDNVVYLPEFITCSVLAQKVQLQKFLLNVPAQN</sequence>
<dbReference type="InterPro" id="IPR051579">
    <property type="entry name" value="DDR_Transcriptional_Reg"/>
</dbReference>
<evidence type="ECO:0000259" key="9">
    <source>
        <dbReference type="PROSITE" id="PS50089"/>
    </source>
</evidence>
<dbReference type="OrthoDB" id="342264at2759"/>
<dbReference type="InterPro" id="IPR001841">
    <property type="entry name" value="Znf_RING"/>
</dbReference>
<protein>
    <recommendedName>
        <fullName evidence="6">PAX-interacting protein 1</fullName>
    </recommendedName>
    <alternativeName>
        <fullName evidence="7">PAX transactivation activation domain-interacting protein</fullName>
    </alternativeName>
</protein>
<evidence type="ECO:0000256" key="1">
    <source>
        <dbReference type="ARBA" id="ARBA00004123"/>
    </source>
</evidence>
<evidence type="ECO:0000256" key="3">
    <source>
        <dbReference type="ARBA" id="ARBA00022771"/>
    </source>
</evidence>
<reference evidence="12" key="1">
    <citation type="submission" date="2010-06" db="EMBL/GenBank/DDBJ databases">
        <authorList>
            <person name="Jiang H."/>
            <person name="Abraham K."/>
            <person name="Ali S."/>
            <person name="Alsbrooks S.L."/>
            <person name="Anim B.N."/>
            <person name="Anosike U.S."/>
            <person name="Attaway T."/>
            <person name="Bandaranaike D.P."/>
            <person name="Battles P.K."/>
            <person name="Bell S.N."/>
            <person name="Bell A.V."/>
            <person name="Beltran B."/>
            <person name="Bickham C."/>
            <person name="Bustamante Y."/>
            <person name="Caleb T."/>
            <person name="Canada A."/>
            <person name="Cardenas V."/>
            <person name="Carter K."/>
            <person name="Chacko J."/>
            <person name="Chandrabose M.N."/>
            <person name="Chavez D."/>
            <person name="Chavez A."/>
            <person name="Chen L."/>
            <person name="Chu H.-S."/>
            <person name="Claassen K.J."/>
            <person name="Cockrell R."/>
            <person name="Collins M."/>
            <person name="Cooper J.A."/>
            <person name="Cree A."/>
            <person name="Curry S.M."/>
            <person name="Da Y."/>
            <person name="Dao M.D."/>
            <person name="Das B."/>
            <person name="Davila M.-L."/>
            <person name="Davy-Carroll L."/>
            <person name="Denson S."/>
            <person name="Dinh H."/>
            <person name="Ebong V.E."/>
            <person name="Edwards J.R."/>
            <person name="Egan A."/>
            <person name="El-Daye J."/>
            <person name="Escobedo L."/>
            <person name="Fernandez S."/>
            <person name="Fernando P.R."/>
            <person name="Flagg N."/>
            <person name="Forbes L.D."/>
            <person name="Fowler R.G."/>
            <person name="Fu Q."/>
            <person name="Gabisi R.A."/>
            <person name="Ganer J."/>
            <person name="Garbino Pronczuk A."/>
            <person name="Garcia R.M."/>
            <person name="Garner T."/>
            <person name="Garrett T.E."/>
            <person name="Gonzalez D.A."/>
            <person name="Hamid H."/>
            <person name="Hawkins E.S."/>
            <person name="Hirani K."/>
            <person name="Hogues M.E."/>
            <person name="Hollins B."/>
            <person name="Hsiao C.-H."/>
            <person name="Jabil R."/>
            <person name="James M.L."/>
            <person name="Jhangiani S.N."/>
            <person name="Johnson B."/>
            <person name="Johnson Q."/>
            <person name="Joshi V."/>
            <person name="Kalu J.B."/>
            <person name="Kam C."/>
            <person name="Kashfia A."/>
            <person name="Keebler J."/>
            <person name="Kisamo H."/>
            <person name="Kovar C.L."/>
            <person name="Lago L.A."/>
            <person name="Lai C.-Y."/>
            <person name="Laidlaw J."/>
            <person name="Lara F."/>
            <person name="Le T.-K."/>
            <person name="Lee S.L."/>
            <person name="Legall F.H."/>
            <person name="Lemon S.J."/>
            <person name="Lewis L.R."/>
            <person name="Li B."/>
            <person name="Liu Y."/>
            <person name="Liu Y.-S."/>
            <person name="Lopez J."/>
            <person name="Lozado R.J."/>
            <person name="Lu J."/>
            <person name="Madu R.C."/>
            <person name="Maheshwari M."/>
            <person name="Maheshwari R."/>
            <person name="Malloy K."/>
            <person name="Martinez E."/>
            <person name="Mathew T."/>
            <person name="Mercado I.C."/>
            <person name="Mercado C."/>
            <person name="Meyer B."/>
            <person name="Montgomery K."/>
            <person name="Morgan M.B."/>
            <person name="Munidasa M."/>
            <person name="Nazareth L.V."/>
            <person name="Nelson J."/>
            <person name="Ng B.M."/>
            <person name="Nguyen N.B."/>
            <person name="Nguyen P.Q."/>
            <person name="Nguyen T."/>
            <person name="Obregon M."/>
            <person name="Okwuonu G.O."/>
            <person name="Onwere C.G."/>
            <person name="Orozco G."/>
            <person name="Parra A."/>
            <person name="Patel S."/>
            <person name="Patil S."/>
            <person name="Perez A."/>
            <person name="Perez Y."/>
            <person name="Pham C."/>
            <person name="Primus E.L."/>
            <person name="Pu L.-L."/>
            <person name="Puazo M."/>
            <person name="Qin X."/>
            <person name="Quiroz J.B."/>
            <person name="Reese J."/>
            <person name="Richards S."/>
            <person name="Rives C.M."/>
            <person name="Robberts R."/>
            <person name="Ruiz S.J."/>
            <person name="Ruiz M.J."/>
            <person name="Santibanez J."/>
            <person name="Schneider B.W."/>
            <person name="Sisson I."/>
            <person name="Smith M."/>
            <person name="Sodergren E."/>
            <person name="Song X.-Z."/>
            <person name="Song B.B."/>
            <person name="Summersgill H."/>
            <person name="Thelus R."/>
            <person name="Thornton R.D."/>
            <person name="Trejos Z.Y."/>
            <person name="Usmani K."/>
            <person name="Vattathil S."/>
            <person name="Villasana D."/>
            <person name="Walker D.L."/>
            <person name="Wang S."/>
            <person name="Wang K."/>
            <person name="White C.S."/>
            <person name="Williams A.C."/>
            <person name="Williamson J."/>
            <person name="Wilson K."/>
            <person name="Woghiren I.O."/>
            <person name="Woodworth J.R."/>
            <person name="Worley K.C."/>
            <person name="Wright R.A."/>
            <person name="Wu W."/>
            <person name="Young L."/>
            <person name="Zhang L."/>
            <person name="Zhang J."/>
            <person name="Zhu Y."/>
            <person name="Muzny D.M."/>
            <person name="Weinstock G."/>
            <person name="Gibbs R.A."/>
        </authorList>
    </citation>
    <scope>NUCLEOTIDE SEQUENCE [LARGE SCALE GENOMIC DNA]</scope>
    <source>
        <strain evidence="12">LSR1</strain>
    </source>
</reference>
<evidence type="ECO:0000313" key="12">
    <source>
        <dbReference type="Proteomes" id="UP000007819"/>
    </source>
</evidence>
<dbReference type="SUPFAM" id="SSF52113">
    <property type="entry name" value="BRCT domain"/>
    <property type="match status" value="3"/>
</dbReference>
<dbReference type="Gene3D" id="3.40.50.10190">
    <property type="entry name" value="BRCT domain"/>
    <property type="match status" value="4"/>
</dbReference>
<dbReference type="InterPro" id="IPR013083">
    <property type="entry name" value="Znf_RING/FYVE/PHD"/>
</dbReference>
<dbReference type="Gene3D" id="3.30.40.10">
    <property type="entry name" value="Zinc/RING finger domain, C3HC4 (zinc finger)"/>
    <property type="match status" value="1"/>
</dbReference>
<evidence type="ECO:0000256" key="8">
    <source>
        <dbReference type="PROSITE-ProRule" id="PRU00175"/>
    </source>
</evidence>
<proteinExistence type="predicted"/>
<name>A0A8R2NQD5_ACYPI</name>
<dbReference type="Pfam" id="PF13639">
    <property type="entry name" value="zf-RING_2"/>
    <property type="match status" value="1"/>
</dbReference>
<evidence type="ECO:0000256" key="2">
    <source>
        <dbReference type="ARBA" id="ARBA00022763"/>
    </source>
</evidence>
<feature type="domain" description="RING-type" evidence="9">
    <location>
        <begin position="46"/>
        <end position="89"/>
    </location>
</feature>
<dbReference type="SUPFAM" id="SSF57850">
    <property type="entry name" value="RING/U-box"/>
    <property type="match status" value="1"/>
</dbReference>
<dbReference type="SMART" id="SM00184">
    <property type="entry name" value="RING"/>
    <property type="match status" value="1"/>
</dbReference>
<keyword evidence="3 8" id="KW-0863">Zinc-finger</keyword>
<dbReference type="Pfam" id="PF16589">
    <property type="entry name" value="BRCT_2"/>
    <property type="match status" value="1"/>
</dbReference>
<dbReference type="GO" id="GO:0006974">
    <property type="term" value="P:DNA damage response"/>
    <property type="evidence" value="ECO:0007669"/>
    <property type="project" value="UniProtKB-KW"/>
</dbReference>
<dbReference type="AlphaFoldDB" id="A0A8R2NQD5"/>
<keyword evidence="12" id="KW-1185">Reference proteome</keyword>
<dbReference type="CDD" id="cd17711">
    <property type="entry name" value="BRCT_PAXIP1_rpt3"/>
    <property type="match status" value="1"/>
</dbReference>
<dbReference type="InterPro" id="IPR001357">
    <property type="entry name" value="BRCT_dom"/>
</dbReference>
<keyword evidence="2" id="KW-0227">DNA damage</keyword>
<evidence type="ECO:0000259" key="10">
    <source>
        <dbReference type="PROSITE" id="PS50172"/>
    </source>
</evidence>
<accession>A0A8R2NQD5</accession>
<organism evidence="11 12">
    <name type="scientific">Acyrthosiphon pisum</name>
    <name type="common">Pea aphid</name>
    <dbReference type="NCBI Taxonomy" id="7029"/>
    <lineage>
        <taxon>Eukaryota</taxon>
        <taxon>Metazoa</taxon>
        <taxon>Ecdysozoa</taxon>
        <taxon>Arthropoda</taxon>
        <taxon>Hexapoda</taxon>
        <taxon>Insecta</taxon>
        <taxon>Pterygota</taxon>
        <taxon>Neoptera</taxon>
        <taxon>Paraneoptera</taxon>
        <taxon>Hemiptera</taxon>
        <taxon>Sternorrhyncha</taxon>
        <taxon>Aphidomorpha</taxon>
        <taxon>Aphidoidea</taxon>
        <taxon>Aphididae</taxon>
        <taxon>Macrosiphini</taxon>
        <taxon>Acyrthosiphon</taxon>
    </lineage>
</organism>
<keyword evidence="4" id="KW-0862">Zinc</keyword>
<reference evidence="11" key="2">
    <citation type="submission" date="2022-06" db="UniProtKB">
        <authorList>
            <consortium name="EnsemblMetazoa"/>
        </authorList>
    </citation>
    <scope>IDENTIFICATION</scope>
</reference>
<evidence type="ECO:0000256" key="4">
    <source>
        <dbReference type="ARBA" id="ARBA00022833"/>
    </source>
</evidence>